<name>A0A5B7J887_PORTR</name>
<protein>
    <submittedName>
        <fullName evidence="1">Uncharacterized protein</fullName>
    </submittedName>
</protein>
<dbReference type="Proteomes" id="UP000324222">
    <property type="component" value="Unassembled WGS sequence"/>
</dbReference>
<accession>A0A5B7J887</accession>
<keyword evidence="2" id="KW-1185">Reference proteome</keyword>
<proteinExistence type="predicted"/>
<dbReference type="PROSITE" id="PS51257">
    <property type="entry name" value="PROKAR_LIPOPROTEIN"/>
    <property type="match status" value="1"/>
</dbReference>
<dbReference type="AlphaFoldDB" id="A0A5B7J887"/>
<reference evidence="1 2" key="1">
    <citation type="submission" date="2019-05" db="EMBL/GenBank/DDBJ databases">
        <title>Another draft genome of Portunus trituberculatus and its Hox gene families provides insights of decapod evolution.</title>
        <authorList>
            <person name="Jeong J.-H."/>
            <person name="Song I."/>
            <person name="Kim S."/>
            <person name="Choi T."/>
            <person name="Kim D."/>
            <person name="Ryu S."/>
            <person name="Kim W."/>
        </authorList>
    </citation>
    <scope>NUCLEOTIDE SEQUENCE [LARGE SCALE GENOMIC DNA]</scope>
    <source>
        <tissue evidence="1">Muscle</tissue>
    </source>
</reference>
<gene>
    <name evidence="1" type="ORF">E2C01_084082</name>
</gene>
<comment type="caution">
    <text evidence="1">The sequence shown here is derived from an EMBL/GenBank/DDBJ whole genome shotgun (WGS) entry which is preliminary data.</text>
</comment>
<sequence length="109" mass="11770">MGVFYLRTASRHLRNAAAAATTAAAAASCNLPRRCFSIHSSSQPPPVEFVASLSTGARLLPPRRFIPASAWLARYLAEDGHMKKSRKKPSTEPLKVKISDSRASCFPGT</sequence>
<evidence type="ECO:0000313" key="1">
    <source>
        <dbReference type="EMBL" id="MPC89148.1"/>
    </source>
</evidence>
<dbReference type="EMBL" id="VSRR010080057">
    <property type="protein sequence ID" value="MPC89148.1"/>
    <property type="molecule type" value="Genomic_DNA"/>
</dbReference>
<evidence type="ECO:0000313" key="2">
    <source>
        <dbReference type="Proteomes" id="UP000324222"/>
    </source>
</evidence>
<organism evidence="1 2">
    <name type="scientific">Portunus trituberculatus</name>
    <name type="common">Swimming crab</name>
    <name type="synonym">Neptunus trituberculatus</name>
    <dbReference type="NCBI Taxonomy" id="210409"/>
    <lineage>
        <taxon>Eukaryota</taxon>
        <taxon>Metazoa</taxon>
        <taxon>Ecdysozoa</taxon>
        <taxon>Arthropoda</taxon>
        <taxon>Crustacea</taxon>
        <taxon>Multicrustacea</taxon>
        <taxon>Malacostraca</taxon>
        <taxon>Eumalacostraca</taxon>
        <taxon>Eucarida</taxon>
        <taxon>Decapoda</taxon>
        <taxon>Pleocyemata</taxon>
        <taxon>Brachyura</taxon>
        <taxon>Eubrachyura</taxon>
        <taxon>Portunoidea</taxon>
        <taxon>Portunidae</taxon>
        <taxon>Portuninae</taxon>
        <taxon>Portunus</taxon>
    </lineage>
</organism>